<dbReference type="Proteomes" id="UP000577956">
    <property type="component" value="Unassembled WGS sequence"/>
</dbReference>
<dbReference type="Gene3D" id="3.90.1200.10">
    <property type="match status" value="1"/>
</dbReference>
<keyword evidence="4" id="KW-1185">Reference proteome</keyword>
<dbReference type="Proteomes" id="UP000618382">
    <property type="component" value="Unassembled WGS sequence"/>
</dbReference>
<evidence type="ECO:0000313" key="3">
    <source>
        <dbReference type="Proteomes" id="UP000577956"/>
    </source>
</evidence>
<dbReference type="InterPro" id="IPR011009">
    <property type="entry name" value="Kinase-like_dom_sf"/>
</dbReference>
<gene>
    <name evidence="2" type="ORF">BKA21_002572</name>
    <name evidence="1" type="ORF">Col01nite_13500</name>
</gene>
<evidence type="ECO:0000313" key="2">
    <source>
        <dbReference type="EMBL" id="NYD87023.1"/>
    </source>
</evidence>
<reference evidence="1 4" key="2">
    <citation type="submission" date="2021-01" db="EMBL/GenBank/DDBJ databases">
        <title>Whole genome shotgun sequence of Cellulomonas oligotrophica NBRC 109435.</title>
        <authorList>
            <person name="Komaki H."/>
            <person name="Tamura T."/>
        </authorList>
    </citation>
    <scope>NUCLEOTIDE SEQUENCE [LARGE SCALE GENOMIC DNA]</scope>
    <source>
        <strain evidence="1 4">NBRC 109435</strain>
    </source>
</reference>
<dbReference type="AlphaFoldDB" id="A0A7Y9FGQ1"/>
<accession>A0A7Y9FGQ1</accession>
<name>A0A7Y9FGQ1_9CELL</name>
<evidence type="ECO:0008006" key="5">
    <source>
        <dbReference type="Google" id="ProtNLM"/>
    </source>
</evidence>
<reference evidence="2 3" key="1">
    <citation type="submission" date="2020-07" db="EMBL/GenBank/DDBJ databases">
        <title>Sequencing the genomes of 1000 actinobacteria strains.</title>
        <authorList>
            <person name="Klenk H.-P."/>
        </authorList>
    </citation>
    <scope>NUCLEOTIDE SEQUENCE [LARGE SCALE GENOMIC DNA]</scope>
    <source>
        <strain evidence="2 3">DSM 24482</strain>
    </source>
</reference>
<proteinExistence type="predicted"/>
<evidence type="ECO:0000313" key="1">
    <source>
        <dbReference type="EMBL" id="GIG32191.1"/>
    </source>
</evidence>
<dbReference type="RefSeq" id="WP_140459496.1">
    <property type="nucleotide sequence ID" value="NZ_BONN01000003.1"/>
</dbReference>
<dbReference type="EMBL" id="JACCBK010000001">
    <property type="protein sequence ID" value="NYD87023.1"/>
    <property type="molecule type" value="Genomic_DNA"/>
</dbReference>
<dbReference type="SUPFAM" id="SSF56112">
    <property type="entry name" value="Protein kinase-like (PK-like)"/>
    <property type="match status" value="1"/>
</dbReference>
<evidence type="ECO:0000313" key="4">
    <source>
        <dbReference type="Proteomes" id="UP000618382"/>
    </source>
</evidence>
<sequence length="409" mass="41791">MTTTGPADLLLGPDAQGVLDAALAGEGLRAASWERHAVHARPGAETSVGFAVRAVAVRGSGVAPRELYLVATTADLPGGAPGIARLTGADGLTVSVWAHPADPALPALGTATTPALLGDLLRAAGDAGTVTDLGVVAYRPLRRAVTVAATPAGRRWAKVLRPAVAAGLVHRLDLLRSAGVRVPATVAHAPGLVVLADAAGRPLADHLHAGAAPSPAAVLDLLDGLPVAATALPARRTPADRLDRYADALARALPDAPVRSVAAQVARVLAGADPGPVVATHGDLHPANLWWDGRPGAGALGLIDVDTLGPGRRVDDLACLVAHLTVLPTLDPGYHRVPGLRDAFLAASDRVVDPDALRARAAAVLLSLAASRPAEHLARTWLDQARELVRRPSTAVPVPHRGTLERRAS</sequence>
<comment type="caution">
    <text evidence="2">The sequence shown here is derived from an EMBL/GenBank/DDBJ whole genome shotgun (WGS) entry which is preliminary data.</text>
</comment>
<protein>
    <recommendedName>
        <fullName evidence="5">Aminoglycoside phosphotransferase domain-containing protein</fullName>
    </recommendedName>
</protein>
<dbReference type="EMBL" id="BONN01000003">
    <property type="protein sequence ID" value="GIG32191.1"/>
    <property type="molecule type" value="Genomic_DNA"/>
</dbReference>
<organism evidence="2 3">
    <name type="scientific">Cellulomonas oligotrophica</name>
    <dbReference type="NCBI Taxonomy" id="931536"/>
    <lineage>
        <taxon>Bacteria</taxon>
        <taxon>Bacillati</taxon>
        <taxon>Actinomycetota</taxon>
        <taxon>Actinomycetes</taxon>
        <taxon>Micrococcales</taxon>
        <taxon>Cellulomonadaceae</taxon>
        <taxon>Cellulomonas</taxon>
    </lineage>
</organism>